<dbReference type="RefSeq" id="WP_207690038.1">
    <property type="nucleotide sequence ID" value="NZ_CP061799.1"/>
</dbReference>
<dbReference type="PANTHER" id="PTHR47151">
    <property type="entry name" value="LEU/ILE/VAL-BINDING ABC TRANSPORTER SUBUNIT"/>
    <property type="match status" value="1"/>
</dbReference>
<dbReference type="Pfam" id="PF13458">
    <property type="entry name" value="Peripla_BP_6"/>
    <property type="match status" value="1"/>
</dbReference>
<dbReference type="SUPFAM" id="SSF53822">
    <property type="entry name" value="Periplasmic binding protein-like I"/>
    <property type="match status" value="1"/>
</dbReference>
<dbReference type="InterPro" id="IPR028081">
    <property type="entry name" value="Leu-bd"/>
</dbReference>
<sequence length="419" mass="45002">MSKILFFIIFTMTLLIVIFTQFWQHHVSVKCLDNIDCINIDSEKPIKIGVIQSLTGGTSSFGIEQLRGVELAAAARNNRLLGHQIKLYVENDLCSLEGGINAALKISTIPDMTAIIGTTCSDSAAAASPIISEAGLVMISGSNIAPSLTSIKGKSGIHHYPGYYRTVYNGALIGQTAADFAVYELGITRAATIDDTGEYTRGLTDSFKQAFQSSQGRQIVFSGSVHKGDTDMFPILNAVKNSGAEFVFFPVYYPEGSLIISHASRMPDLKNVQFMSANALITESFINHTGSSGIGVYFASSASPKTKAHENLSDLYEKKYGSKPVTSNISYAYDAASLLFYAVEKASVKKIDGSLVIGKNAVRQALNSIKNFKGVTGSISCDQYGDCGTASINILRLDNPEAGIKGLVSNIIKTYSVKQ</sequence>
<dbReference type="KEGG" id="dli:dnl_03560"/>
<dbReference type="Proteomes" id="UP000663720">
    <property type="component" value="Chromosome"/>
</dbReference>
<dbReference type="CDD" id="cd06342">
    <property type="entry name" value="PBP1_ABC_LIVBP-like"/>
    <property type="match status" value="1"/>
</dbReference>
<proteinExistence type="inferred from homology"/>
<evidence type="ECO:0000313" key="5">
    <source>
        <dbReference type="Proteomes" id="UP000663720"/>
    </source>
</evidence>
<evidence type="ECO:0000256" key="2">
    <source>
        <dbReference type="ARBA" id="ARBA00022729"/>
    </source>
</evidence>
<feature type="domain" description="Leucine-binding protein" evidence="3">
    <location>
        <begin position="45"/>
        <end position="381"/>
    </location>
</feature>
<organism evidence="4 5">
    <name type="scientific">Desulfonema limicola</name>
    <dbReference type="NCBI Taxonomy" id="45656"/>
    <lineage>
        <taxon>Bacteria</taxon>
        <taxon>Pseudomonadati</taxon>
        <taxon>Thermodesulfobacteriota</taxon>
        <taxon>Desulfobacteria</taxon>
        <taxon>Desulfobacterales</taxon>
        <taxon>Desulfococcaceae</taxon>
        <taxon>Desulfonema</taxon>
    </lineage>
</organism>
<gene>
    <name evidence="4" type="ORF">dnl_03560</name>
</gene>
<evidence type="ECO:0000256" key="1">
    <source>
        <dbReference type="ARBA" id="ARBA00010062"/>
    </source>
</evidence>
<reference evidence="4" key="1">
    <citation type="journal article" date="2021" name="Microb. Physiol.">
        <title>Proteogenomic Insights into the Physiology of Marine, Sulfate-Reducing, Filamentous Desulfonema limicola and Desulfonema magnum.</title>
        <authorList>
            <person name="Schnaars V."/>
            <person name="Wohlbrand L."/>
            <person name="Scheve S."/>
            <person name="Hinrichs C."/>
            <person name="Reinhardt R."/>
            <person name="Rabus R."/>
        </authorList>
    </citation>
    <scope>NUCLEOTIDE SEQUENCE</scope>
    <source>
        <strain evidence="4">5ac10</strain>
    </source>
</reference>
<keyword evidence="5" id="KW-1185">Reference proteome</keyword>
<keyword evidence="2" id="KW-0732">Signal</keyword>
<dbReference type="AlphaFoldDB" id="A0A975B3K8"/>
<evidence type="ECO:0000259" key="3">
    <source>
        <dbReference type="Pfam" id="PF13458"/>
    </source>
</evidence>
<comment type="similarity">
    <text evidence="1">Belongs to the leucine-binding protein family.</text>
</comment>
<dbReference type="EMBL" id="CP061799">
    <property type="protein sequence ID" value="QTA78141.1"/>
    <property type="molecule type" value="Genomic_DNA"/>
</dbReference>
<name>A0A975B3K8_9BACT</name>
<dbReference type="PANTHER" id="PTHR47151:SF2">
    <property type="entry name" value="AMINO ACID BINDING PROTEIN"/>
    <property type="match status" value="1"/>
</dbReference>
<protein>
    <submittedName>
        <fullName evidence="4">ABC transporter, substrate-binding protein</fullName>
    </submittedName>
</protein>
<dbReference type="InterPro" id="IPR028082">
    <property type="entry name" value="Peripla_BP_I"/>
</dbReference>
<dbReference type="Gene3D" id="3.40.50.2300">
    <property type="match status" value="2"/>
</dbReference>
<accession>A0A975B3K8</accession>
<evidence type="ECO:0000313" key="4">
    <source>
        <dbReference type="EMBL" id="QTA78141.1"/>
    </source>
</evidence>